<dbReference type="CDD" id="cd02142">
    <property type="entry name" value="McbC_SagB-like_oxidoreductase"/>
    <property type="match status" value="1"/>
</dbReference>
<dbReference type="PANTHER" id="PTHR43745">
    <property type="entry name" value="NITROREDUCTASE MJ1384-RELATED"/>
    <property type="match status" value="1"/>
</dbReference>
<dbReference type="GO" id="GO:0016491">
    <property type="term" value="F:oxidoreductase activity"/>
    <property type="evidence" value="ECO:0007669"/>
    <property type="project" value="InterPro"/>
</dbReference>
<evidence type="ECO:0000313" key="3">
    <source>
        <dbReference type="Proteomes" id="UP000292704"/>
    </source>
</evidence>
<dbReference type="PANTHER" id="PTHR43745:SF2">
    <property type="entry name" value="NITROREDUCTASE MJ1384-RELATED"/>
    <property type="match status" value="1"/>
</dbReference>
<feature type="domain" description="Nitroreductase" evidence="1">
    <location>
        <begin position="200"/>
        <end position="361"/>
    </location>
</feature>
<protein>
    <submittedName>
        <fullName evidence="2">SagB/ThcOx family dehydrogenase</fullName>
    </submittedName>
</protein>
<comment type="caution">
    <text evidence="2">The sequence shown here is derived from an EMBL/GenBank/DDBJ whole genome shotgun (WGS) entry which is preliminary data.</text>
</comment>
<dbReference type="Pfam" id="PF00881">
    <property type="entry name" value="Nitroreductase"/>
    <property type="match status" value="1"/>
</dbReference>
<dbReference type="Proteomes" id="UP000292704">
    <property type="component" value="Unassembled WGS sequence"/>
</dbReference>
<sequence>MTGTIEYTRNGLLSVTTEQAGRKEEPSLLAVDPLATRTSELSSADIIRGLAELDGRYSRDELEDTLLETLDLPADAAADLVADLIEAGFLRPADRHGDPTASWEATGWRAALEYHEYVRDYPFIDEAVENSEYEDVEGMETEIMQEYRAREEPPAIYKDYDVDERIELPPIEEAERVTVANALSTSLFGRADSTRDALDARTLSAILYFAFGETGKLQTEHQGPKLRKPVPSGGARHPTEGYVAVFEAMDLPAGIYHYSVRDHALERLPTDTDLEKPLLWGIDSDPAALIGCTSVVERSMWRYREPRTYRVLLHDLGHVLETLRIAARAFGLSTMAGFKFDDAYLEEFFGVDHAEEPLLAYAALSADP</sequence>
<evidence type="ECO:0000313" key="2">
    <source>
        <dbReference type="EMBL" id="RZH66493.1"/>
    </source>
</evidence>
<reference evidence="2 3" key="1">
    <citation type="submission" date="2019-02" db="EMBL/GenBank/DDBJ databases">
        <title>Genome analysis provides insights into bioremediation potentialities and Haloocin production by Natrinema altunense strain 4.1R isolated from Chott Douz in Tunisian desert.</title>
        <authorList>
            <person name="Najjari A."/>
            <person name="Youssef N."/>
            <person name="Ben Dhia O."/>
            <person name="Ferjani R."/>
            <person name="El Hidri D."/>
            <person name="Ouzari H.I."/>
            <person name="Cherif A."/>
        </authorList>
    </citation>
    <scope>NUCLEOTIDE SEQUENCE [LARGE SCALE GENOMIC DNA]</scope>
    <source>
        <strain evidence="2 3">4.1R</strain>
    </source>
</reference>
<dbReference type="SUPFAM" id="SSF55469">
    <property type="entry name" value="FMN-dependent nitroreductase-like"/>
    <property type="match status" value="1"/>
</dbReference>
<dbReference type="InterPro" id="IPR029479">
    <property type="entry name" value="Nitroreductase"/>
</dbReference>
<name>A0A482XWY2_9EURY</name>
<dbReference type="EMBL" id="SHMR01000009">
    <property type="protein sequence ID" value="RZH66493.1"/>
    <property type="molecule type" value="Genomic_DNA"/>
</dbReference>
<dbReference type="AlphaFoldDB" id="A0A482XWY2"/>
<dbReference type="Gene3D" id="3.40.109.10">
    <property type="entry name" value="NADH Oxidase"/>
    <property type="match status" value="1"/>
</dbReference>
<dbReference type="InterPro" id="IPR020051">
    <property type="entry name" value="SagB-type_dehydrogenase"/>
</dbReference>
<dbReference type="InterPro" id="IPR000415">
    <property type="entry name" value="Nitroreductase-like"/>
</dbReference>
<gene>
    <name evidence="2" type="ORF">ELS17_17645</name>
</gene>
<dbReference type="NCBIfam" id="TIGR03605">
    <property type="entry name" value="antibiot_sagB"/>
    <property type="match status" value="1"/>
</dbReference>
<organism evidence="2 3">
    <name type="scientific">Natrinema altunense</name>
    <dbReference type="NCBI Taxonomy" id="222984"/>
    <lineage>
        <taxon>Archaea</taxon>
        <taxon>Methanobacteriati</taxon>
        <taxon>Methanobacteriota</taxon>
        <taxon>Stenosarchaea group</taxon>
        <taxon>Halobacteria</taxon>
        <taxon>Halobacteriales</taxon>
        <taxon>Natrialbaceae</taxon>
        <taxon>Natrinema</taxon>
    </lineage>
</organism>
<proteinExistence type="predicted"/>
<dbReference type="InterPro" id="IPR052544">
    <property type="entry name" value="Bacteriocin_Proc_Enz"/>
</dbReference>
<evidence type="ECO:0000259" key="1">
    <source>
        <dbReference type="Pfam" id="PF00881"/>
    </source>
</evidence>
<dbReference type="OrthoDB" id="10206at2157"/>
<dbReference type="RefSeq" id="WP_130171727.1">
    <property type="nucleotide sequence ID" value="NZ_SHMR01000009.1"/>
</dbReference>
<accession>A0A482XWY2</accession>
<dbReference type="STRING" id="222984.GCA_000731985_03508"/>